<dbReference type="InterPro" id="IPR049704">
    <property type="entry name" value="Aminotrans_3_PPA_site"/>
</dbReference>
<evidence type="ECO:0000256" key="2">
    <source>
        <dbReference type="ARBA" id="ARBA00001933"/>
    </source>
</evidence>
<comment type="pathway">
    <text evidence="3">Amino-acid degradation; 4-aminobutanoate degradation.</text>
</comment>
<dbReference type="InterPro" id="IPR015424">
    <property type="entry name" value="PyrdxlP-dep_Trfase"/>
</dbReference>
<dbReference type="NCBIfam" id="NF004714">
    <property type="entry name" value="PRK06058.1"/>
    <property type="match status" value="1"/>
</dbReference>
<dbReference type="Gene3D" id="3.40.640.10">
    <property type="entry name" value="Type I PLP-dependent aspartate aminotransferase-like (Major domain)"/>
    <property type="match status" value="1"/>
</dbReference>
<evidence type="ECO:0000256" key="16">
    <source>
        <dbReference type="RuleBase" id="RU003560"/>
    </source>
</evidence>
<dbReference type="FunFam" id="3.40.640.10:FF:000013">
    <property type="entry name" value="4-aminobutyrate aminotransferase"/>
    <property type="match status" value="1"/>
</dbReference>
<dbReference type="GO" id="GO:0042802">
    <property type="term" value="F:identical protein binding"/>
    <property type="evidence" value="ECO:0007669"/>
    <property type="project" value="TreeGrafter"/>
</dbReference>
<dbReference type="GO" id="GO:0009448">
    <property type="term" value="P:gamma-aminobutyric acid metabolic process"/>
    <property type="evidence" value="ECO:0007669"/>
    <property type="project" value="InterPro"/>
</dbReference>
<keyword evidence="18" id="KW-1185">Reference proteome</keyword>
<evidence type="ECO:0000256" key="5">
    <source>
        <dbReference type="ARBA" id="ARBA00012876"/>
    </source>
</evidence>
<dbReference type="eggNOG" id="COG0160">
    <property type="taxonomic scope" value="Bacteria"/>
</dbReference>
<comment type="cofactor">
    <cofactor evidence="2">
        <name>pyridoxal 5'-phosphate</name>
        <dbReference type="ChEBI" id="CHEBI:597326"/>
    </cofactor>
</comment>
<name>A0A060JET2_9MICO</name>
<dbReference type="CDD" id="cd00610">
    <property type="entry name" value="OAT_like"/>
    <property type="match status" value="1"/>
</dbReference>
<dbReference type="PANTHER" id="PTHR11986:SF79">
    <property type="entry name" value="ACETYLORNITHINE AMINOTRANSFERASE, MITOCHONDRIAL"/>
    <property type="match status" value="1"/>
</dbReference>
<dbReference type="GO" id="GO:0030170">
    <property type="term" value="F:pyridoxal phosphate binding"/>
    <property type="evidence" value="ECO:0007669"/>
    <property type="project" value="InterPro"/>
</dbReference>
<dbReference type="InterPro" id="IPR004632">
    <property type="entry name" value="4NH2But_aminotransferase_bac"/>
</dbReference>
<evidence type="ECO:0000256" key="6">
    <source>
        <dbReference type="ARBA" id="ARBA00012912"/>
    </source>
</evidence>
<evidence type="ECO:0000256" key="4">
    <source>
        <dbReference type="ARBA" id="ARBA00008954"/>
    </source>
</evidence>
<dbReference type="STRING" id="529884.Rhola_00004410"/>
<organism evidence="17 18">
    <name type="scientific">Rhodoluna lacicola</name>
    <dbReference type="NCBI Taxonomy" id="529884"/>
    <lineage>
        <taxon>Bacteria</taxon>
        <taxon>Bacillati</taxon>
        <taxon>Actinomycetota</taxon>
        <taxon>Actinomycetes</taxon>
        <taxon>Micrococcales</taxon>
        <taxon>Microbacteriaceae</taxon>
        <taxon>Luna cluster</taxon>
        <taxon>Luna-1 subcluster</taxon>
        <taxon>Rhodoluna</taxon>
    </lineage>
</organism>
<keyword evidence="9 16" id="KW-0663">Pyridoxal phosphate</keyword>
<dbReference type="OrthoDB" id="9801052at2"/>
<dbReference type="RefSeq" id="WP_038502055.1">
    <property type="nucleotide sequence ID" value="NZ_CP007490.1"/>
</dbReference>
<dbReference type="PROSITE" id="PS00600">
    <property type="entry name" value="AA_TRANSFER_CLASS_3"/>
    <property type="match status" value="1"/>
</dbReference>
<dbReference type="GO" id="GO:0034386">
    <property type="term" value="F:4-aminobutyrate:2-oxoglutarate transaminase activity"/>
    <property type="evidence" value="ECO:0007669"/>
    <property type="project" value="UniProtKB-EC"/>
</dbReference>
<dbReference type="InterPro" id="IPR050103">
    <property type="entry name" value="Class-III_PLP-dep_AT"/>
</dbReference>
<dbReference type="NCBIfam" id="TIGR00700">
    <property type="entry name" value="GABAtrnsam"/>
    <property type="match status" value="1"/>
</dbReference>
<sequence>MSETQIAQERKVVTSIPGPKSQAMHKRRLEAVSAGAGAALPAYIEAAHGAILVDVDGNQLIDLGSGIGVTTIGHTNAGVIAAVQEQVTKLTHTLFTATPYEPYVEVCELLNKHVPGNFKKKTALFNSGAEAVENAVKLVRKATRKNGIVVFDHAYHGRTNLTFSMNFKNAPYGNGFGPTAASIQHVPMSYPYRDPQGMTGVEAAQRSITYIEKRVGVEDLAAIFIEPIQGEGGFIVPAPGFLKTLSDWAHANGVLVVADEVQAGIARTGKWFATEWEEGFEPDLFTIAKGIAGGMPISAVTGRAEIMDASHPGGMGGTFGGNPVSAAAAVAVLKQIEAGGVIERAQQIEALLVPKLRELQAKYPVIGDVRGRGAMIAIEFVEPGTLNPNKAAVDAVAKFMHSNGVFVLTAGTHYNVIRFLPPLAITDELLLDALSVLEEALKSL</sequence>
<keyword evidence="8 17" id="KW-0808">Transferase</keyword>
<dbReference type="PATRIC" id="fig|529884.3.peg.423"/>
<dbReference type="PIRSF" id="PIRSF000521">
    <property type="entry name" value="Transaminase_4ab_Lys_Orn"/>
    <property type="match status" value="1"/>
</dbReference>
<evidence type="ECO:0000256" key="8">
    <source>
        <dbReference type="ARBA" id="ARBA00022679"/>
    </source>
</evidence>
<evidence type="ECO:0000256" key="11">
    <source>
        <dbReference type="ARBA" id="ARBA00030204"/>
    </source>
</evidence>
<evidence type="ECO:0000256" key="13">
    <source>
        <dbReference type="ARBA" id="ARBA00031787"/>
    </source>
</evidence>
<comment type="similarity">
    <text evidence="4 16">Belongs to the class-III pyridoxal-phosphate-dependent aminotransferase family.</text>
</comment>
<evidence type="ECO:0000256" key="7">
    <source>
        <dbReference type="ARBA" id="ARBA00022576"/>
    </source>
</evidence>
<reference evidence="17 18" key="1">
    <citation type="journal article" date="2014" name="Int. J. Syst. Evol. Microbiol.">
        <title>Rhodoluna lacicola gen. nov., sp. nov., a planktonic freshwater bacterium with stream-lined genome.</title>
        <authorList>
            <person name="Hahn M."/>
            <person name="Schmidt J."/>
            <person name="Taipale S.J."/>
            <person name="Doolittle W.F."/>
            <person name="Koll U."/>
        </authorList>
    </citation>
    <scope>NUCLEOTIDE SEQUENCE [LARGE SCALE GENOMIC DNA]</scope>
    <source>
        <strain evidence="17 18">MWH-Ta8</strain>
    </source>
</reference>
<accession>A0A060JET2</accession>
<comment type="catalytic activity">
    <reaction evidence="14">
        <text>4-aminobutanoate + 2-oxoglutarate = succinate semialdehyde + L-glutamate</text>
        <dbReference type="Rhea" id="RHEA:23352"/>
        <dbReference type="ChEBI" id="CHEBI:16810"/>
        <dbReference type="ChEBI" id="CHEBI:29985"/>
        <dbReference type="ChEBI" id="CHEBI:57706"/>
        <dbReference type="ChEBI" id="CHEBI:59888"/>
        <dbReference type="EC" id="2.6.1.19"/>
    </reaction>
</comment>
<evidence type="ECO:0000256" key="1">
    <source>
        <dbReference type="ARBA" id="ARBA00001750"/>
    </source>
</evidence>
<evidence type="ECO:0000313" key="18">
    <source>
        <dbReference type="Proteomes" id="UP000067708"/>
    </source>
</evidence>
<comment type="catalytic activity">
    <reaction evidence="1">
        <text>(S)-3-amino-2-methylpropanoate + 2-oxoglutarate = 2-methyl-3-oxopropanoate + L-glutamate</text>
        <dbReference type="Rhea" id="RHEA:13993"/>
        <dbReference type="ChEBI" id="CHEBI:16810"/>
        <dbReference type="ChEBI" id="CHEBI:29985"/>
        <dbReference type="ChEBI" id="CHEBI:57700"/>
        <dbReference type="ChEBI" id="CHEBI:58655"/>
        <dbReference type="EC" id="2.6.1.22"/>
    </reaction>
</comment>
<dbReference type="GO" id="GO:0047298">
    <property type="term" value="F:(S)-3-amino-2-methylpropionate transaminase activity"/>
    <property type="evidence" value="ECO:0007669"/>
    <property type="project" value="UniProtKB-EC"/>
</dbReference>
<evidence type="ECO:0000256" key="9">
    <source>
        <dbReference type="ARBA" id="ARBA00022898"/>
    </source>
</evidence>
<dbReference type="EMBL" id="CP007490">
    <property type="protein sequence ID" value="AIC47260.1"/>
    <property type="molecule type" value="Genomic_DNA"/>
</dbReference>
<dbReference type="InterPro" id="IPR005814">
    <property type="entry name" value="Aminotrans_3"/>
</dbReference>
<evidence type="ECO:0000313" key="17">
    <source>
        <dbReference type="EMBL" id="AIC47260.1"/>
    </source>
</evidence>
<proteinExistence type="inferred from homology"/>
<evidence type="ECO:0000256" key="14">
    <source>
        <dbReference type="ARBA" id="ARBA00048021"/>
    </source>
</evidence>
<dbReference type="AlphaFoldDB" id="A0A060JET2"/>
<dbReference type="Gene3D" id="3.90.1150.10">
    <property type="entry name" value="Aspartate Aminotransferase, domain 1"/>
    <property type="match status" value="1"/>
</dbReference>
<dbReference type="SUPFAM" id="SSF53383">
    <property type="entry name" value="PLP-dependent transferases"/>
    <property type="match status" value="1"/>
</dbReference>
<dbReference type="InterPro" id="IPR015421">
    <property type="entry name" value="PyrdxlP-dep_Trfase_major"/>
</dbReference>
<dbReference type="EC" id="2.6.1.19" evidence="6"/>
<gene>
    <name evidence="17" type="ORF">Rhola_00004410</name>
</gene>
<dbReference type="InterPro" id="IPR015422">
    <property type="entry name" value="PyrdxlP-dep_Trfase_small"/>
</dbReference>
<evidence type="ECO:0000256" key="12">
    <source>
        <dbReference type="ARBA" id="ARBA00030857"/>
    </source>
</evidence>
<dbReference type="PANTHER" id="PTHR11986">
    <property type="entry name" value="AMINOTRANSFERASE CLASS III"/>
    <property type="match status" value="1"/>
</dbReference>
<evidence type="ECO:0000256" key="3">
    <source>
        <dbReference type="ARBA" id="ARBA00005176"/>
    </source>
</evidence>
<evidence type="ECO:0000256" key="10">
    <source>
        <dbReference type="ARBA" id="ARBA00029760"/>
    </source>
</evidence>
<dbReference type="HOGENOM" id="CLU_016922_10_0_11"/>
<protein>
    <recommendedName>
        <fullName evidence="12">(S)-3-amino-2-methylpropionate transaminase</fullName>
        <ecNumber evidence="6">2.6.1.19</ecNumber>
        <ecNumber evidence="5">2.6.1.22</ecNumber>
    </recommendedName>
    <alternativeName>
        <fullName evidence="13">GABA aminotransferase</fullName>
    </alternativeName>
    <alternativeName>
        <fullName evidence="11">Gamma-amino-N-butyrate transaminase</fullName>
    </alternativeName>
    <alternativeName>
        <fullName evidence="15">Glutamate:succinic semialdehyde transaminase</fullName>
    </alternativeName>
    <alternativeName>
        <fullName evidence="10">L-AIBAT</fullName>
    </alternativeName>
</protein>
<dbReference type="KEGG" id="rla:Rhola_00004410"/>
<dbReference type="EC" id="2.6.1.22" evidence="5"/>
<evidence type="ECO:0000256" key="15">
    <source>
        <dbReference type="ARBA" id="ARBA00050054"/>
    </source>
</evidence>
<keyword evidence="7 17" id="KW-0032">Aminotransferase</keyword>
<dbReference type="Proteomes" id="UP000067708">
    <property type="component" value="Chromosome"/>
</dbReference>
<dbReference type="Pfam" id="PF00202">
    <property type="entry name" value="Aminotran_3"/>
    <property type="match status" value="1"/>
</dbReference>